<comment type="catalytic activity">
    <reaction evidence="16 17">
        <text>a ubiquinone + NADH + 5 H(+)(in) = a ubiquinol + NAD(+) + 4 H(+)(out)</text>
        <dbReference type="Rhea" id="RHEA:29091"/>
        <dbReference type="Rhea" id="RHEA-COMP:9565"/>
        <dbReference type="Rhea" id="RHEA-COMP:9566"/>
        <dbReference type="ChEBI" id="CHEBI:15378"/>
        <dbReference type="ChEBI" id="CHEBI:16389"/>
        <dbReference type="ChEBI" id="CHEBI:17976"/>
        <dbReference type="ChEBI" id="CHEBI:57540"/>
        <dbReference type="ChEBI" id="CHEBI:57945"/>
        <dbReference type="EC" id="7.1.1.2"/>
    </reaction>
</comment>
<evidence type="ECO:0000256" key="7">
    <source>
        <dbReference type="ARBA" id="ARBA00022692"/>
    </source>
</evidence>
<dbReference type="EMBL" id="AY741662">
    <property type="protein sequence ID" value="AAU20750.1"/>
    <property type="molecule type" value="Genomic_DNA"/>
</dbReference>
<reference evidence="20" key="2">
    <citation type="journal article" date="2015" name="Mol. Phylogenet. Evol.">
        <title>Mitogenomics reveals phylogeny and repeated motifs in control regions of the deep-sea family Siboglinidae (Annelida).</title>
        <authorList>
            <person name="Li Y."/>
            <person name="Kocot K.M."/>
            <person name="Schander C."/>
            <person name="Santos S.R."/>
            <person name="Thornhill D.J."/>
            <person name="Halanych K.M."/>
        </authorList>
    </citation>
    <scope>NUCLEOTIDE SEQUENCE</scope>
</reference>
<evidence type="ECO:0000256" key="1">
    <source>
        <dbReference type="ARBA" id="ARBA00004448"/>
    </source>
</evidence>
<evidence type="ECO:0000256" key="14">
    <source>
        <dbReference type="ARBA" id="ARBA00023128"/>
    </source>
</evidence>
<evidence type="ECO:0000256" key="5">
    <source>
        <dbReference type="ARBA" id="ARBA00022448"/>
    </source>
</evidence>
<keyword evidence="13 17" id="KW-0830">Ubiquinone</keyword>
<evidence type="ECO:0000256" key="16">
    <source>
        <dbReference type="ARBA" id="ARBA00049551"/>
    </source>
</evidence>
<protein>
    <recommendedName>
        <fullName evidence="4 17">NADH-ubiquinone oxidoreductase chain 2</fullName>
        <ecNumber evidence="3 17">7.1.1.2</ecNumber>
    </recommendedName>
</protein>
<dbReference type="GO" id="GO:0005743">
    <property type="term" value="C:mitochondrial inner membrane"/>
    <property type="evidence" value="ECO:0007669"/>
    <property type="project" value="UniProtKB-SubCell"/>
</dbReference>
<evidence type="ECO:0000313" key="20">
    <source>
        <dbReference type="EMBL" id="AIL54847.1"/>
    </source>
</evidence>
<evidence type="ECO:0000256" key="6">
    <source>
        <dbReference type="ARBA" id="ARBA00022660"/>
    </source>
</evidence>
<dbReference type="Pfam" id="PF00361">
    <property type="entry name" value="Proton_antipo_M"/>
    <property type="match status" value="1"/>
</dbReference>
<dbReference type="InterPro" id="IPR001750">
    <property type="entry name" value="ND/Mrp_TM"/>
</dbReference>
<evidence type="ECO:0000256" key="11">
    <source>
        <dbReference type="ARBA" id="ARBA00022989"/>
    </source>
</evidence>
<dbReference type="GO" id="GO:0008137">
    <property type="term" value="F:NADH dehydrogenase (ubiquinone) activity"/>
    <property type="evidence" value="ECO:0007669"/>
    <property type="project" value="UniProtKB-EC"/>
</dbReference>
<feature type="transmembrane region" description="Helical" evidence="17">
    <location>
        <begin position="59"/>
        <end position="79"/>
    </location>
</feature>
<proteinExistence type="inferred from homology"/>
<feature type="transmembrane region" description="Helical" evidence="17">
    <location>
        <begin position="146"/>
        <end position="166"/>
    </location>
</feature>
<dbReference type="AlphaFoldDB" id="Q642V8"/>
<evidence type="ECO:0000256" key="4">
    <source>
        <dbReference type="ARBA" id="ARBA00021008"/>
    </source>
</evidence>
<evidence type="ECO:0000256" key="2">
    <source>
        <dbReference type="ARBA" id="ARBA00007012"/>
    </source>
</evidence>
<feature type="transmembrane region" description="Helical" evidence="17">
    <location>
        <begin position="268"/>
        <end position="289"/>
    </location>
</feature>
<dbReference type="InterPro" id="IPR050175">
    <property type="entry name" value="Complex_I_Subunit_2"/>
</dbReference>
<geneLocation type="mitochondrion" evidence="19"/>
<comment type="subcellular location">
    <subcellularLocation>
        <location evidence="1 17">Mitochondrion inner membrane</location>
        <topology evidence="1 17">Multi-pass membrane protein</topology>
    </subcellularLocation>
</comment>
<sequence length="331" mass="36581">MTAFTPATPLFIMTLILSTFLSISASHWLLLWLGLELNLLSFIPLIMTSKSLQESEGAIKYFMAQALGSALILLGALMMFNPHLSPQISTIPVILGAMNKLGLAPCHFWFPNVMASISWMSCLILSTWQKIIPLLILISLPMSQMSVFLMTTGALSSLVGGIGGMNQTSLRPLLAYSSIGHLGWMVCTSTVSLTSSFIYFFSYVLIILPIMLVLMSKNIFSNIQLFSMNKSKISFQLITASLFMSLGGLPPLFGFFPKWMAIQYMASSQMLILPLLLILGALMNLYFYLNLAFPMIINILNPSFMKKKESMSFTVMSSLLLGLSPLSLFLI</sequence>
<organism evidence="19">
    <name type="scientific">Riftia pachyptila</name>
    <name type="common">Vent tube worm</name>
    <dbReference type="NCBI Taxonomy" id="6426"/>
    <lineage>
        <taxon>Eukaryota</taxon>
        <taxon>Metazoa</taxon>
        <taxon>Spiralia</taxon>
        <taxon>Lophotrochozoa</taxon>
        <taxon>Annelida</taxon>
        <taxon>Polychaeta</taxon>
        <taxon>Sedentaria</taxon>
        <taxon>Canalipalpata</taxon>
        <taxon>Sabellida</taxon>
        <taxon>Siboglinidae</taxon>
        <taxon>Riftia</taxon>
    </lineage>
</organism>
<evidence type="ECO:0000256" key="12">
    <source>
        <dbReference type="ARBA" id="ARBA00023027"/>
    </source>
</evidence>
<evidence type="ECO:0000256" key="9">
    <source>
        <dbReference type="ARBA" id="ARBA00022967"/>
    </source>
</evidence>
<evidence type="ECO:0000259" key="18">
    <source>
        <dbReference type="Pfam" id="PF00361"/>
    </source>
</evidence>
<evidence type="ECO:0000256" key="8">
    <source>
        <dbReference type="ARBA" id="ARBA00022792"/>
    </source>
</evidence>
<keyword evidence="10 17" id="KW-0249">Electron transport</keyword>
<feature type="transmembrane region" description="Helical" evidence="17">
    <location>
        <begin position="310"/>
        <end position="330"/>
    </location>
</feature>
<dbReference type="EMBL" id="KJ789166">
    <property type="protein sequence ID" value="AIL54847.1"/>
    <property type="molecule type" value="Genomic_DNA"/>
</dbReference>
<keyword evidence="11 17" id="KW-1133">Transmembrane helix</keyword>
<dbReference type="EC" id="7.1.1.2" evidence="3 17"/>
<reference evidence="19" key="1">
    <citation type="journal article" date="2005" name="Mol. Biol. Evol.">
        <title>Mitochondrial genomes of Clymenella torquata (Maldanidae) and Riftia pachyptila (Siboglinidae): evidence for conserved gene order in annelida.</title>
        <authorList>
            <person name="Jennings R.M."/>
            <person name="Halanych K.M."/>
        </authorList>
    </citation>
    <scope>NUCLEOTIDE SEQUENCE</scope>
</reference>
<feature type="transmembrane region" description="Helical" evidence="17">
    <location>
        <begin position="117"/>
        <end position="140"/>
    </location>
</feature>
<dbReference type="GO" id="GO:0006120">
    <property type="term" value="P:mitochondrial electron transport, NADH to ubiquinone"/>
    <property type="evidence" value="ECO:0007669"/>
    <property type="project" value="InterPro"/>
</dbReference>
<feature type="transmembrane region" description="Helical" evidence="17">
    <location>
        <begin position="197"/>
        <end position="216"/>
    </location>
</feature>
<keyword evidence="12 17" id="KW-0520">NAD</keyword>
<keyword evidence="14 17" id="KW-0496">Mitochondrion</keyword>
<keyword evidence="8 17" id="KW-0999">Mitochondrion inner membrane</keyword>
<keyword evidence="6 17" id="KW-0679">Respiratory chain</keyword>
<accession>Q642V8</accession>
<comment type="similarity">
    <text evidence="2 17">Belongs to the complex I subunit 2 family.</text>
</comment>
<dbReference type="PANTHER" id="PTHR46552">
    <property type="entry name" value="NADH-UBIQUINONE OXIDOREDUCTASE CHAIN 2"/>
    <property type="match status" value="1"/>
</dbReference>
<feature type="domain" description="NADH:quinone oxidoreductase/Mrp antiporter transmembrane" evidence="18">
    <location>
        <begin position="25"/>
        <end position="279"/>
    </location>
</feature>
<evidence type="ECO:0000256" key="10">
    <source>
        <dbReference type="ARBA" id="ARBA00022982"/>
    </source>
</evidence>
<dbReference type="PANTHER" id="PTHR46552:SF1">
    <property type="entry name" value="NADH-UBIQUINONE OXIDOREDUCTASE CHAIN 2"/>
    <property type="match status" value="1"/>
</dbReference>
<name>Q642V8_RIFPA</name>
<evidence type="ECO:0000256" key="3">
    <source>
        <dbReference type="ARBA" id="ARBA00012944"/>
    </source>
</evidence>
<evidence type="ECO:0000256" key="13">
    <source>
        <dbReference type="ARBA" id="ARBA00023075"/>
    </source>
</evidence>
<feature type="transmembrane region" description="Helical" evidence="17">
    <location>
        <begin position="237"/>
        <end position="256"/>
    </location>
</feature>
<evidence type="ECO:0000256" key="17">
    <source>
        <dbReference type="RuleBase" id="RU003403"/>
    </source>
</evidence>
<evidence type="ECO:0000313" key="19">
    <source>
        <dbReference type="EMBL" id="AAU20750.1"/>
    </source>
</evidence>
<keyword evidence="5" id="KW-0813">Transport</keyword>
<gene>
    <name evidence="19" type="primary">nad2</name>
</gene>
<feature type="transmembrane region" description="Helical" evidence="17">
    <location>
        <begin position="7"/>
        <end position="23"/>
    </location>
</feature>
<evidence type="ECO:0000256" key="15">
    <source>
        <dbReference type="ARBA" id="ARBA00023136"/>
    </source>
</evidence>
<keyword evidence="9 17" id="KW-1278">Translocase</keyword>
<keyword evidence="7 17" id="KW-0812">Transmembrane</keyword>
<comment type="function">
    <text evidence="17">Core subunit of the mitochondrial membrane respiratory chain NADH dehydrogenase (Complex I) which catalyzes electron transfer from NADH through the respiratory chain, using ubiquinone as an electron acceptor. Essential for the catalytic activity and assembly of complex I.</text>
</comment>
<dbReference type="InterPro" id="IPR003917">
    <property type="entry name" value="NADH_UbQ_OxRdtase_chain2"/>
</dbReference>
<dbReference type="PRINTS" id="PR01436">
    <property type="entry name" value="NADHDHGNASE2"/>
</dbReference>
<keyword evidence="15 17" id="KW-0472">Membrane</keyword>